<proteinExistence type="inferred from homology"/>
<evidence type="ECO:0000313" key="9">
    <source>
        <dbReference type="EMBL" id="SHO42829.1"/>
    </source>
</evidence>
<dbReference type="PANTHER" id="PTHR43163:SF6">
    <property type="entry name" value="DIPEPTIDE TRANSPORT SYSTEM PERMEASE PROTEIN DPPB-RELATED"/>
    <property type="match status" value="1"/>
</dbReference>
<protein>
    <submittedName>
        <fullName evidence="9">Peptide/nickel transport system permease protein</fullName>
    </submittedName>
</protein>
<accession>A0A1M7XVW3</accession>
<dbReference type="PROSITE" id="PS50928">
    <property type="entry name" value="ABC_TM1"/>
    <property type="match status" value="1"/>
</dbReference>
<dbReference type="EMBL" id="FRFE01000001">
    <property type="protein sequence ID" value="SHO42829.1"/>
    <property type="molecule type" value="Genomic_DNA"/>
</dbReference>
<dbReference type="GO" id="GO:0055085">
    <property type="term" value="P:transmembrane transport"/>
    <property type="evidence" value="ECO:0007669"/>
    <property type="project" value="InterPro"/>
</dbReference>
<comment type="subcellular location">
    <subcellularLocation>
        <location evidence="1 7">Cell membrane</location>
        <topology evidence="1 7">Multi-pass membrane protein</topology>
    </subcellularLocation>
</comment>
<feature type="transmembrane region" description="Helical" evidence="7">
    <location>
        <begin position="295"/>
        <end position="318"/>
    </location>
</feature>
<evidence type="ECO:0000256" key="4">
    <source>
        <dbReference type="ARBA" id="ARBA00022692"/>
    </source>
</evidence>
<evidence type="ECO:0000256" key="1">
    <source>
        <dbReference type="ARBA" id="ARBA00004651"/>
    </source>
</evidence>
<feature type="transmembrane region" description="Helical" evidence="7">
    <location>
        <begin position="191"/>
        <end position="212"/>
    </location>
</feature>
<dbReference type="SUPFAM" id="SSF161098">
    <property type="entry name" value="MetI-like"/>
    <property type="match status" value="1"/>
</dbReference>
<feature type="domain" description="ABC transmembrane type-1" evidence="8">
    <location>
        <begin position="104"/>
        <end position="318"/>
    </location>
</feature>
<feature type="transmembrane region" description="Helical" evidence="7">
    <location>
        <begin position="108"/>
        <end position="131"/>
    </location>
</feature>
<dbReference type="PANTHER" id="PTHR43163">
    <property type="entry name" value="DIPEPTIDE TRANSPORT SYSTEM PERMEASE PROTEIN DPPB-RELATED"/>
    <property type="match status" value="1"/>
</dbReference>
<dbReference type="Proteomes" id="UP000184603">
    <property type="component" value="Unassembled WGS sequence"/>
</dbReference>
<dbReference type="STRING" id="1121416.SAMN02745220_00177"/>
<dbReference type="OrthoDB" id="9778910at2"/>
<dbReference type="Pfam" id="PF00528">
    <property type="entry name" value="BPD_transp_1"/>
    <property type="match status" value="1"/>
</dbReference>
<feature type="transmembrane region" description="Helical" evidence="7">
    <location>
        <begin position="143"/>
        <end position="171"/>
    </location>
</feature>
<dbReference type="CDD" id="cd06261">
    <property type="entry name" value="TM_PBP2"/>
    <property type="match status" value="1"/>
</dbReference>
<organism evidence="9 10">
    <name type="scientific">Desulfopila aestuarii DSM 18488</name>
    <dbReference type="NCBI Taxonomy" id="1121416"/>
    <lineage>
        <taxon>Bacteria</taxon>
        <taxon>Pseudomonadati</taxon>
        <taxon>Thermodesulfobacteriota</taxon>
        <taxon>Desulfobulbia</taxon>
        <taxon>Desulfobulbales</taxon>
        <taxon>Desulfocapsaceae</taxon>
        <taxon>Desulfopila</taxon>
    </lineage>
</organism>
<dbReference type="InterPro" id="IPR000515">
    <property type="entry name" value="MetI-like"/>
</dbReference>
<evidence type="ECO:0000259" key="8">
    <source>
        <dbReference type="PROSITE" id="PS50928"/>
    </source>
</evidence>
<evidence type="ECO:0000313" key="10">
    <source>
        <dbReference type="Proteomes" id="UP000184603"/>
    </source>
</evidence>
<dbReference type="GO" id="GO:0005886">
    <property type="term" value="C:plasma membrane"/>
    <property type="evidence" value="ECO:0007669"/>
    <property type="project" value="UniProtKB-SubCell"/>
</dbReference>
<keyword evidence="6 7" id="KW-0472">Membrane</keyword>
<dbReference type="AlphaFoldDB" id="A0A1M7XVW3"/>
<keyword evidence="3" id="KW-1003">Cell membrane</keyword>
<gene>
    <name evidence="9" type="ORF">SAMN02745220_00177</name>
</gene>
<evidence type="ECO:0000256" key="3">
    <source>
        <dbReference type="ARBA" id="ARBA00022475"/>
    </source>
</evidence>
<comment type="similarity">
    <text evidence="7">Belongs to the binding-protein-dependent transport system permease family.</text>
</comment>
<sequence>MKTSAIIHSFWLQKVGRLMLTLALVATLAFTLVNLSPVDPVTAYLGMDRMQIGQEQEQLIVARWGLDKGPVERFFLWTGNALKGDLGRSMIFNEPVTEVIAKRFLTSLNLMACAWLLSGIFGFVLGVLSGLYKNSLLDRCIRLYAYTVASTPSFWMGMVLLAIFSVQLGITPISGAYPPGTTSADATMWQHLHHLLLPAATLSVIGIAQIALHTREKMIDAMNSNYALFAMAQGDSRFGVAVHQALRNIALPAITLQFASLGELFGGSVLAEQVFSYPGLGKATVDAGIRGDVPLLLGITLFSAIFVFGGNTVADLLYTKLDPRITNRSEPL</sequence>
<dbReference type="Gene3D" id="1.10.3720.10">
    <property type="entry name" value="MetI-like"/>
    <property type="match status" value="1"/>
</dbReference>
<keyword evidence="2 7" id="KW-0813">Transport</keyword>
<evidence type="ECO:0000256" key="2">
    <source>
        <dbReference type="ARBA" id="ARBA00022448"/>
    </source>
</evidence>
<keyword evidence="5 7" id="KW-1133">Transmembrane helix</keyword>
<dbReference type="RefSeq" id="WP_073611548.1">
    <property type="nucleotide sequence ID" value="NZ_FRFE01000001.1"/>
</dbReference>
<evidence type="ECO:0000256" key="5">
    <source>
        <dbReference type="ARBA" id="ARBA00022989"/>
    </source>
</evidence>
<dbReference type="InterPro" id="IPR035906">
    <property type="entry name" value="MetI-like_sf"/>
</dbReference>
<name>A0A1M7XVW3_9BACT</name>
<keyword evidence="10" id="KW-1185">Reference proteome</keyword>
<keyword evidence="4 7" id="KW-0812">Transmembrane</keyword>
<reference evidence="9 10" key="1">
    <citation type="submission" date="2016-12" db="EMBL/GenBank/DDBJ databases">
        <authorList>
            <person name="Song W.-J."/>
            <person name="Kurnit D.M."/>
        </authorList>
    </citation>
    <scope>NUCLEOTIDE SEQUENCE [LARGE SCALE GENOMIC DNA]</scope>
    <source>
        <strain evidence="9 10">DSM 18488</strain>
    </source>
</reference>
<evidence type="ECO:0000256" key="7">
    <source>
        <dbReference type="RuleBase" id="RU363032"/>
    </source>
</evidence>
<evidence type="ECO:0000256" key="6">
    <source>
        <dbReference type="ARBA" id="ARBA00023136"/>
    </source>
</evidence>